<evidence type="ECO:0000313" key="3">
    <source>
        <dbReference type="Proteomes" id="UP001273166"/>
    </source>
</evidence>
<dbReference type="PANTHER" id="PTHR28079">
    <property type="entry name" value="RNA POLYMERASE I-SPECIFIC TRANSCRIPTION INITIATION FACTOR RRN5"/>
    <property type="match status" value="1"/>
</dbReference>
<dbReference type="GO" id="GO:0042790">
    <property type="term" value="P:nucleolar large rRNA transcription by RNA polymerase I"/>
    <property type="evidence" value="ECO:0007669"/>
    <property type="project" value="InterPro"/>
</dbReference>
<reference evidence="2" key="1">
    <citation type="journal article" date="2023" name="Mol. Phylogenet. Evol.">
        <title>Genome-scale phylogeny and comparative genomics of the fungal order Sordariales.</title>
        <authorList>
            <person name="Hensen N."/>
            <person name="Bonometti L."/>
            <person name="Westerberg I."/>
            <person name="Brannstrom I.O."/>
            <person name="Guillou S."/>
            <person name="Cros-Aarteil S."/>
            <person name="Calhoun S."/>
            <person name="Haridas S."/>
            <person name="Kuo A."/>
            <person name="Mondo S."/>
            <person name="Pangilinan J."/>
            <person name="Riley R."/>
            <person name="LaButti K."/>
            <person name="Andreopoulos B."/>
            <person name="Lipzen A."/>
            <person name="Chen C."/>
            <person name="Yan M."/>
            <person name="Daum C."/>
            <person name="Ng V."/>
            <person name="Clum A."/>
            <person name="Steindorff A."/>
            <person name="Ohm R.A."/>
            <person name="Martin F."/>
            <person name="Silar P."/>
            <person name="Natvig D.O."/>
            <person name="Lalanne C."/>
            <person name="Gautier V."/>
            <person name="Ament-Velasquez S.L."/>
            <person name="Kruys A."/>
            <person name="Hutchinson M.I."/>
            <person name="Powell A.J."/>
            <person name="Barry K."/>
            <person name="Miller A.N."/>
            <person name="Grigoriev I.V."/>
            <person name="Debuchy R."/>
            <person name="Gladieux P."/>
            <person name="Hiltunen Thoren M."/>
            <person name="Johannesson H."/>
        </authorList>
    </citation>
    <scope>NUCLEOTIDE SEQUENCE</scope>
    <source>
        <strain evidence="2">CBS 333.67</strain>
    </source>
</reference>
<feature type="compositionally biased region" description="Basic and acidic residues" evidence="1">
    <location>
        <begin position="195"/>
        <end position="212"/>
    </location>
</feature>
<evidence type="ECO:0000313" key="2">
    <source>
        <dbReference type="EMBL" id="KAK3306668.1"/>
    </source>
</evidence>
<dbReference type="GO" id="GO:0001181">
    <property type="term" value="F:RNA polymerase I general transcription initiation factor activity"/>
    <property type="evidence" value="ECO:0007669"/>
    <property type="project" value="TreeGrafter"/>
</dbReference>
<dbReference type="GO" id="GO:0006361">
    <property type="term" value="P:transcription initiation at RNA polymerase I promoter"/>
    <property type="evidence" value="ECO:0007669"/>
    <property type="project" value="TreeGrafter"/>
</dbReference>
<dbReference type="GeneID" id="87887830"/>
<sequence>MPAAVELSQACCAALEEAADAVSLRQEAYEERAERKRWGGGDHWLIGKRNWREVERDPPEGMEAVLGLLKAGNWLWLSERVFMNSTVEEYNWASVGEEKPAVRATALEDFYAIALEITRRLVAATIFVAESRVRAKSRQDVRVRRRVRRQDVEAAALSLGLSMNRRGFWARCARRLRLDIHGDEDQGQDVPDWVGQREEREPMSYDEVERALGLEPDSVEEDTASDDEADSSGDDAEIRDDLAALPDSDSGSIELGAGTQYDTEYEESPVEDEAEKEAIQREMNEILHHSALEYPETSTARNALRKRIRAERAHEAYADAVDAKASYHEEKRLWALLGRKPPMELAKVDVPAEPPKDTKKTVDDLVRGFARIPGDWRSKLENVPSWWEMEYAVAQEERRQQEAYAVTAAAVDSDDGN</sequence>
<dbReference type="AlphaFoldDB" id="A0AAJ0GV21"/>
<protein>
    <submittedName>
        <fullName evidence="2">Uncharacterized protein</fullName>
    </submittedName>
</protein>
<comment type="caution">
    <text evidence="2">The sequence shown here is derived from an EMBL/GenBank/DDBJ whole genome shotgun (WGS) entry which is preliminary data.</text>
</comment>
<dbReference type="Proteomes" id="UP001273166">
    <property type="component" value="Unassembled WGS sequence"/>
</dbReference>
<gene>
    <name evidence="2" type="ORF">B0T15DRAFT_527910</name>
</gene>
<organism evidence="2 3">
    <name type="scientific">Chaetomium strumarium</name>
    <dbReference type="NCBI Taxonomy" id="1170767"/>
    <lineage>
        <taxon>Eukaryota</taxon>
        <taxon>Fungi</taxon>
        <taxon>Dikarya</taxon>
        <taxon>Ascomycota</taxon>
        <taxon>Pezizomycotina</taxon>
        <taxon>Sordariomycetes</taxon>
        <taxon>Sordariomycetidae</taxon>
        <taxon>Sordariales</taxon>
        <taxon>Chaetomiaceae</taxon>
        <taxon>Chaetomium</taxon>
    </lineage>
</organism>
<accession>A0AAJ0GV21</accession>
<dbReference type="RefSeq" id="XP_062722448.1">
    <property type="nucleotide sequence ID" value="XM_062869001.1"/>
</dbReference>
<evidence type="ECO:0000256" key="1">
    <source>
        <dbReference type="SAM" id="MobiDB-lite"/>
    </source>
</evidence>
<dbReference type="GO" id="GO:0000500">
    <property type="term" value="C:RNA polymerase I upstream activating factor complex"/>
    <property type="evidence" value="ECO:0007669"/>
    <property type="project" value="InterPro"/>
</dbReference>
<proteinExistence type="predicted"/>
<keyword evidence="3" id="KW-1185">Reference proteome</keyword>
<reference evidence="2" key="2">
    <citation type="submission" date="2023-06" db="EMBL/GenBank/DDBJ databases">
        <authorList>
            <consortium name="Lawrence Berkeley National Laboratory"/>
            <person name="Mondo S.J."/>
            <person name="Hensen N."/>
            <person name="Bonometti L."/>
            <person name="Westerberg I."/>
            <person name="Brannstrom I.O."/>
            <person name="Guillou S."/>
            <person name="Cros-Aarteil S."/>
            <person name="Calhoun S."/>
            <person name="Haridas S."/>
            <person name="Kuo A."/>
            <person name="Pangilinan J."/>
            <person name="Riley R."/>
            <person name="Labutti K."/>
            <person name="Andreopoulos B."/>
            <person name="Lipzen A."/>
            <person name="Chen C."/>
            <person name="Yanf M."/>
            <person name="Daum C."/>
            <person name="Ng V."/>
            <person name="Clum A."/>
            <person name="Steindorff A."/>
            <person name="Ohm R."/>
            <person name="Martin F."/>
            <person name="Silar P."/>
            <person name="Natvig D."/>
            <person name="Lalanne C."/>
            <person name="Gautier V."/>
            <person name="Ament-Velasquez S.L."/>
            <person name="Kruys A."/>
            <person name="Hutchinson M.I."/>
            <person name="Powell A.J."/>
            <person name="Barry K."/>
            <person name="Miller A.N."/>
            <person name="Grigoriev I.V."/>
            <person name="Debuchy R."/>
            <person name="Gladieux P."/>
            <person name="Thoren M.H."/>
            <person name="Johannesson H."/>
        </authorList>
    </citation>
    <scope>NUCLEOTIDE SEQUENCE</scope>
    <source>
        <strain evidence="2">CBS 333.67</strain>
    </source>
</reference>
<dbReference type="PANTHER" id="PTHR28079:SF1">
    <property type="entry name" value="RNA POLYMERASE I-SPECIFIC TRANSCRIPTION INITIATION FACTOR RRN5"/>
    <property type="match status" value="1"/>
</dbReference>
<dbReference type="EMBL" id="JAUDZG010000003">
    <property type="protein sequence ID" value="KAK3306668.1"/>
    <property type="molecule type" value="Genomic_DNA"/>
</dbReference>
<dbReference type="InterPro" id="IPR039601">
    <property type="entry name" value="Rrn5"/>
</dbReference>
<dbReference type="GO" id="GO:0000182">
    <property type="term" value="F:rDNA binding"/>
    <property type="evidence" value="ECO:0007669"/>
    <property type="project" value="TreeGrafter"/>
</dbReference>
<feature type="region of interest" description="Disordered" evidence="1">
    <location>
        <begin position="184"/>
        <end position="269"/>
    </location>
</feature>
<name>A0AAJ0GV21_9PEZI</name>
<feature type="compositionally biased region" description="Acidic residues" evidence="1">
    <location>
        <begin position="217"/>
        <end position="238"/>
    </location>
</feature>